<dbReference type="Pfam" id="PF13343">
    <property type="entry name" value="SBP_bac_6"/>
    <property type="match status" value="1"/>
</dbReference>
<sequence length="600" mass="66503">MLKRSFIIAALVLTLALPFALRPPSEKSRRGEKADDTLVIISPHNEAIRYEFGRAFRHWYRERTGRSITVDWRAIGGTSEITRFIESEYLTAFQNHWTKTLGRPWSAEVQAAFANPQLDRNDESGDDAAFDGEVKNGSVTPRVARAAFLASEVSCGIDLFFGGGAYDFIRQAAAGRLVPSRIFQTHPQWFADDVVPQHYAGEPYWDAQGRWAGVVLGGYGILYNKDALARLGVEEAPQQWADLCDPRFFREVALCDPTKSGSIAKAFENLIQQQMQARLAELLRANASAGASLVNPQFDGNETLGVNTAFDGEAKNGASTLRAVREGWEAGLRIIQLMGANARYFTDSAQKPPIDVSQGDSAVGICIDFYGRYQAEATTRRDNTDRRAAPVSDRATPLAAGRLVYVSPRGGSVSSADPIGLLRGAPHREAAELFIEFTLSMEGQTLWNFKVGTEGGPTRFALRRIPIRRDFYAREEWRRLRSDPDTRPYAQEDALVYNAAWTGPLFREMAFVIRVMCLDTHDELVAAWREIIAAGMPADALAVLQDMSLLSYDRVGGEIRASLRSKNRADELRLARELGAQLRTQYAKAAAIARAATPER</sequence>
<dbReference type="PANTHER" id="PTHR30006">
    <property type="entry name" value="THIAMINE-BINDING PERIPLASMIC PROTEIN-RELATED"/>
    <property type="match status" value="1"/>
</dbReference>
<accession>A0A139SS69</accession>
<evidence type="ECO:0000313" key="3">
    <source>
        <dbReference type="Proteomes" id="UP000071392"/>
    </source>
</evidence>
<gene>
    <name evidence="2" type="ORF">AXK12_01755</name>
</gene>
<dbReference type="Proteomes" id="UP000071392">
    <property type="component" value="Unassembled WGS sequence"/>
</dbReference>
<organism evidence="2 3">
    <name type="scientific">Cephaloticoccus capnophilus</name>
    <dbReference type="NCBI Taxonomy" id="1548208"/>
    <lineage>
        <taxon>Bacteria</taxon>
        <taxon>Pseudomonadati</taxon>
        <taxon>Verrucomicrobiota</taxon>
        <taxon>Opitutia</taxon>
        <taxon>Opitutales</taxon>
        <taxon>Opitutaceae</taxon>
        <taxon>Cephaloticoccus</taxon>
    </lineage>
</organism>
<keyword evidence="1" id="KW-0732">Signal</keyword>
<dbReference type="EMBL" id="LSZP01000008">
    <property type="protein sequence ID" value="KXU37426.1"/>
    <property type="molecule type" value="Genomic_DNA"/>
</dbReference>
<dbReference type="SUPFAM" id="SSF53850">
    <property type="entry name" value="Periplasmic binding protein-like II"/>
    <property type="match status" value="1"/>
</dbReference>
<comment type="caution">
    <text evidence="2">The sequence shown here is derived from an EMBL/GenBank/DDBJ whole genome shotgun (WGS) entry which is preliminary data.</text>
</comment>
<reference evidence="2 3" key="1">
    <citation type="submission" date="2016-02" db="EMBL/GenBank/DDBJ databases">
        <authorList>
            <person name="Wen L."/>
            <person name="He K."/>
            <person name="Yang H."/>
        </authorList>
    </citation>
    <scope>NUCLEOTIDE SEQUENCE [LARGE SCALE GENOMIC DNA]</scope>
    <source>
        <strain evidence="2 3">CV41</strain>
    </source>
</reference>
<dbReference type="AlphaFoldDB" id="A0A139SS69"/>
<evidence type="ECO:0000313" key="2">
    <source>
        <dbReference type="EMBL" id="KXU37426.1"/>
    </source>
</evidence>
<dbReference type="STRING" id="1548208.AXK12_01755"/>
<keyword evidence="3" id="KW-1185">Reference proteome</keyword>
<name>A0A139SS69_9BACT</name>
<dbReference type="PANTHER" id="PTHR30006:SF24">
    <property type="entry name" value="SLL0237 PROTEIN"/>
    <property type="match status" value="1"/>
</dbReference>
<protein>
    <submittedName>
        <fullName evidence="2">Iron ABC transporter substrate-binding protein</fullName>
    </submittedName>
</protein>
<dbReference type="RefSeq" id="WP_068710940.1">
    <property type="nucleotide sequence ID" value="NZ_LSZP01000008.1"/>
</dbReference>
<dbReference type="Gene3D" id="3.40.190.10">
    <property type="entry name" value="Periplasmic binding protein-like II"/>
    <property type="match status" value="3"/>
</dbReference>
<dbReference type="OrthoDB" id="9791045at2"/>
<evidence type="ECO:0000256" key="1">
    <source>
        <dbReference type="ARBA" id="ARBA00022729"/>
    </source>
</evidence>
<proteinExistence type="predicted"/>